<organism evidence="1 2">
    <name type="scientific">Magnetospirillum molischianum DSM 120</name>
    <dbReference type="NCBI Taxonomy" id="1150626"/>
    <lineage>
        <taxon>Bacteria</taxon>
        <taxon>Pseudomonadati</taxon>
        <taxon>Pseudomonadota</taxon>
        <taxon>Alphaproteobacteria</taxon>
        <taxon>Rhodospirillales</taxon>
        <taxon>Rhodospirillaceae</taxon>
        <taxon>Magnetospirillum</taxon>
    </lineage>
</organism>
<dbReference type="Gene3D" id="3.30.460.40">
    <property type="match status" value="1"/>
</dbReference>
<dbReference type="Proteomes" id="UP000004169">
    <property type="component" value="Unassembled WGS sequence"/>
</dbReference>
<dbReference type="InterPro" id="IPR039498">
    <property type="entry name" value="NTP_transf_5"/>
</dbReference>
<dbReference type="AlphaFoldDB" id="H8FSQ0"/>
<dbReference type="EMBL" id="CAHP01000020">
    <property type="protein sequence ID" value="CCG41388.1"/>
    <property type="molecule type" value="Genomic_DNA"/>
</dbReference>
<dbReference type="OrthoDB" id="9773927at2"/>
<gene>
    <name evidence="1" type="ORF">PHAMO_270229</name>
</gene>
<dbReference type="Pfam" id="PF14907">
    <property type="entry name" value="NTP_transf_5"/>
    <property type="match status" value="1"/>
</dbReference>
<evidence type="ECO:0000313" key="1">
    <source>
        <dbReference type="EMBL" id="CCG41388.1"/>
    </source>
</evidence>
<comment type="caution">
    <text evidence="1">The sequence shown here is derived from an EMBL/GenBank/DDBJ whole genome shotgun (WGS) entry which is preliminary data.</text>
</comment>
<dbReference type="STRING" id="1150626.PHAMO_270229"/>
<sequence>MTGEAVWSVEFFLAAACCHPHPDRAYLSALAARVGDWPRFLRIVRRHRISALVWRALSTEAAMDADVLDALRRFSRRAGEASFRLAAETIRIVRLFEANNIPVVVLKGAPLACQLYGDLAVRHSRDVDLLVDSCHLDMALALLAENSYRPVPGHVDFCHVELVHDVTGISLELHWHLTENRWQLPVLPSPQAWEKMDIGGGGSVPVLPDDFSLLYLFVHGARHCWFRLKWLADIAFLVEQLPPERMAGVILAAESHGLWRPVTQGLVLAHRLMKVPLPPAVAGMEGDRGVRILLRMAEEALAEEASEGQAHGFRTNLTRANLSHYLLGRGWCYVLAELRDDLFRPVYTDRGKRPWYWRLPCAVTRSVLYAIRCARSRSR</sequence>
<evidence type="ECO:0000313" key="2">
    <source>
        <dbReference type="Proteomes" id="UP000004169"/>
    </source>
</evidence>
<protein>
    <recommendedName>
        <fullName evidence="3">Nucleotidyltransferase family protein</fullName>
    </recommendedName>
</protein>
<dbReference type="eggNOG" id="COG1216">
    <property type="taxonomic scope" value="Bacteria"/>
</dbReference>
<reference evidence="1 2" key="1">
    <citation type="journal article" date="2012" name="J. Bacteriol.">
        <title>Draft Genome Sequence of the Purple Photosynthetic Bacterium Phaeospirillum molischianum DSM120, a Particularly Versatile Bacterium.</title>
        <authorList>
            <person name="Duquesne K."/>
            <person name="Prima V."/>
            <person name="Ji B."/>
            <person name="Rouy Z."/>
            <person name="Medigue C."/>
            <person name="Talla E."/>
            <person name="Sturgis J.N."/>
        </authorList>
    </citation>
    <scope>NUCLEOTIDE SEQUENCE [LARGE SCALE GENOMIC DNA]</scope>
    <source>
        <strain evidence="2">DSM120</strain>
    </source>
</reference>
<keyword evidence="2" id="KW-1185">Reference proteome</keyword>
<dbReference type="RefSeq" id="WP_002728444.1">
    <property type="nucleotide sequence ID" value="NZ_CAHP01000020.1"/>
</dbReference>
<proteinExistence type="predicted"/>
<accession>H8FSQ0</accession>
<name>H8FSQ0_MAGML</name>
<evidence type="ECO:0008006" key="3">
    <source>
        <dbReference type="Google" id="ProtNLM"/>
    </source>
</evidence>